<protein>
    <recommendedName>
        <fullName evidence="4">Adhesin</fullName>
    </recommendedName>
</protein>
<dbReference type="Proteomes" id="UP000386847">
    <property type="component" value="Chromosome"/>
</dbReference>
<dbReference type="RefSeq" id="WP_153572623.1">
    <property type="nucleotide sequence ID" value="NZ_CP045725.1"/>
</dbReference>
<evidence type="ECO:0008006" key="4">
    <source>
        <dbReference type="Google" id="ProtNLM"/>
    </source>
</evidence>
<reference evidence="2 3" key="1">
    <citation type="submission" date="2019-10" db="EMBL/GenBank/DDBJ databases">
        <title>Genomic analysis of Raineyella sp. CBA3103.</title>
        <authorList>
            <person name="Roh S.W."/>
        </authorList>
    </citation>
    <scope>NUCLEOTIDE SEQUENCE [LARGE SCALE GENOMIC DNA]</scope>
    <source>
        <strain evidence="2 3">CBA3103</strain>
    </source>
</reference>
<dbReference type="AlphaFoldDB" id="A0A5Q2FF11"/>
<dbReference type="EMBL" id="CP045725">
    <property type="protein sequence ID" value="QGF24094.1"/>
    <property type="molecule type" value="Genomic_DNA"/>
</dbReference>
<accession>A0A5Q2FF11</accession>
<name>A0A5Q2FF11_9ACTN</name>
<organism evidence="2 3">
    <name type="scientific">Raineyella fluvialis</name>
    <dbReference type="NCBI Taxonomy" id="2662261"/>
    <lineage>
        <taxon>Bacteria</taxon>
        <taxon>Bacillati</taxon>
        <taxon>Actinomycetota</taxon>
        <taxon>Actinomycetes</taxon>
        <taxon>Propionibacteriales</taxon>
        <taxon>Propionibacteriaceae</taxon>
        <taxon>Raineyella</taxon>
    </lineage>
</organism>
<sequence>MFRTARQAAVKAADAAAEATGTHPRAAHPQAGTEGSASGRAPGVGRVSVRVTGKRVRIVVDPSVTTCHVTGEHVLRRNGDVIEITAEGDFLPHLGGVKLLPPPRSLDELWRKGQGELLIRVNPALTLDIEVTAGNLHLSNIPTLGRVRLTAGSATIEGFEVVEDALLQAAVVQMAGTVRSGRSRIRVESGQLSLKLGDQSNVTVAADAQLGRITWSGRHTGAGDQVVMGNGSARLDIGVVMGHAGVKVGEAPSA</sequence>
<dbReference type="KEGG" id="rain:Rai3103_10855"/>
<evidence type="ECO:0000313" key="3">
    <source>
        <dbReference type="Proteomes" id="UP000386847"/>
    </source>
</evidence>
<evidence type="ECO:0000313" key="2">
    <source>
        <dbReference type="EMBL" id="QGF24094.1"/>
    </source>
</evidence>
<feature type="region of interest" description="Disordered" evidence="1">
    <location>
        <begin position="13"/>
        <end position="46"/>
    </location>
</feature>
<keyword evidence="3" id="KW-1185">Reference proteome</keyword>
<evidence type="ECO:0000256" key="1">
    <source>
        <dbReference type="SAM" id="MobiDB-lite"/>
    </source>
</evidence>
<gene>
    <name evidence="2" type="ORF">Rai3103_10855</name>
</gene>
<proteinExistence type="predicted"/>